<sequence>MNSNATNATTKKAQASSAHNALLALLSPPEPQSTALWSADPYHVLAMTNAPSPALSPDWALSDSFDAALNTFSPNNFQFGTPFDAASMYVDPALSLFGSAGPFNDVQSKASHGSSSLSTPGDDFLSAWGTPAASATVDVAATWSSFSSVAASNNVSPLADAGSANFSSAPSDFDFLSSLGTPFPALMDVASASSGVSAVAGNNVFASLAGDGISSDLSWLDQFAPSSVSASSAPVKAPSSGNRVTAVSSSFESRVSGTKQTVEHPAFCKVCNAAVATMILRGHVDSFVSSYLIDVTCDSCATLVSPYSSPSSSPAPDATSLKIVQSRKRARKVNEDGKAVHCDVCHKHVASGGVQVASDDSSKRQCTGTIHKGRKDAFSVEVVCADCRSCFGFCTECGGGGKYRTGKYRPFELFQDGRRTCNLPHFRLGDTKATHSVVSASADSLAAAKTLFVDAFMSLHATPKQMCSVGSAYSSVAAIQQAAEQSWNAEQSRIVSSLSAQYVAFASIPKSSRKKGRAAAPSTSDSAEVQMAFLTAESSNGVLEVKQVASKVSATQNASLIVDMVRNTLAALPAGSVQHVLVSSSMLSPAQCEKLGVVSVDTYLSKMPVNASSFYVRQRAMDELLGGKGELFVAAAASVF</sequence>
<keyword evidence="2" id="KW-1185">Reference proteome</keyword>
<proteinExistence type="predicted"/>
<comment type="caution">
    <text evidence="1">The sequence shown here is derived from an EMBL/GenBank/DDBJ whole genome shotgun (WGS) entry which is preliminary data.</text>
</comment>
<dbReference type="Proteomes" id="UP000320333">
    <property type="component" value="Unassembled WGS sequence"/>
</dbReference>
<gene>
    <name evidence="1" type="ORF">CcCBS67573_g05393</name>
</gene>
<reference evidence="1 2" key="1">
    <citation type="journal article" date="2019" name="Sci. Rep.">
        <title>Comparative genomics of chytrid fungi reveal insights into the obligate biotrophic and pathogenic lifestyle of Synchytrium endobioticum.</title>
        <authorList>
            <person name="van de Vossenberg B.T.L.H."/>
            <person name="Warris S."/>
            <person name="Nguyen H.D.T."/>
            <person name="van Gent-Pelzer M.P.E."/>
            <person name="Joly D.L."/>
            <person name="van de Geest H.C."/>
            <person name="Bonants P.J.M."/>
            <person name="Smith D.S."/>
            <person name="Levesque C.A."/>
            <person name="van der Lee T.A.J."/>
        </authorList>
    </citation>
    <scope>NUCLEOTIDE SEQUENCE [LARGE SCALE GENOMIC DNA]</scope>
    <source>
        <strain evidence="1 2">CBS 675.73</strain>
    </source>
</reference>
<dbReference type="OrthoDB" id="2129662at2759"/>
<evidence type="ECO:0000313" key="2">
    <source>
        <dbReference type="Proteomes" id="UP000320333"/>
    </source>
</evidence>
<organism evidence="1 2">
    <name type="scientific">Chytriomyces confervae</name>
    <dbReference type="NCBI Taxonomy" id="246404"/>
    <lineage>
        <taxon>Eukaryota</taxon>
        <taxon>Fungi</taxon>
        <taxon>Fungi incertae sedis</taxon>
        <taxon>Chytridiomycota</taxon>
        <taxon>Chytridiomycota incertae sedis</taxon>
        <taxon>Chytridiomycetes</taxon>
        <taxon>Chytridiales</taxon>
        <taxon>Chytriomycetaceae</taxon>
        <taxon>Chytriomyces</taxon>
    </lineage>
</organism>
<protein>
    <submittedName>
        <fullName evidence="1">Uncharacterized protein</fullName>
    </submittedName>
</protein>
<evidence type="ECO:0000313" key="1">
    <source>
        <dbReference type="EMBL" id="TPX73338.1"/>
    </source>
</evidence>
<name>A0A507FDI0_9FUNG</name>
<dbReference type="EMBL" id="QEAP01000192">
    <property type="protein sequence ID" value="TPX73338.1"/>
    <property type="molecule type" value="Genomic_DNA"/>
</dbReference>
<accession>A0A507FDI0</accession>
<dbReference type="STRING" id="246404.A0A507FDI0"/>
<dbReference type="AlphaFoldDB" id="A0A507FDI0"/>